<evidence type="ECO:0000313" key="11">
    <source>
        <dbReference type="Proteomes" id="UP000186883"/>
    </source>
</evidence>
<organism evidence="8 10">
    <name type="scientific">Amycolatopsis regifaucium</name>
    <dbReference type="NCBI Taxonomy" id="546365"/>
    <lineage>
        <taxon>Bacteria</taxon>
        <taxon>Bacillati</taxon>
        <taxon>Actinomycetota</taxon>
        <taxon>Actinomycetes</taxon>
        <taxon>Pseudonocardiales</taxon>
        <taxon>Pseudonocardiaceae</taxon>
        <taxon>Amycolatopsis</taxon>
    </lineage>
</organism>
<dbReference type="Proteomes" id="UP000076321">
    <property type="component" value="Unassembled WGS sequence"/>
</dbReference>
<protein>
    <submittedName>
        <fullName evidence="8">Glycosyl transferase</fullName>
    </submittedName>
</protein>
<dbReference type="Pfam" id="PF06722">
    <property type="entry name" value="EryCIII-like_C"/>
    <property type="match status" value="1"/>
</dbReference>
<dbReference type="InterPro" id="IPR050426">
    <property type="entry name" value="Glycosyltransferase_28"/>
</dbReference>
<dbReference type="PANTHER" id="PTHR48050:SF13">
    <property type="entry name" value="STEROL 3-BETA-GLUCOSYLTRANSFERASE UGT80A2"/>
    <property type="match status" value="1"/>
</dbReference>
<evidence type="ECO:0000313" key="10">
    <source>
        <dbReference type="Proteomes" id="UP000076321"/>
    </source>
</evidence>
<dbReference type="AlphaFoldDB" id="A0A154M766"/>
<dbReference type="Gene3D" id="3.40.50.2000">
    <property type="entry name" value="Glycogen Phosphorylase B"/>
    <property type="match status" value="2"/>
</dbReference>
<feature type="domain" description="Erythromycin biosynthesis protein CIII-like C-terminal" evidence="7">
    <location>
        <begin position="272"/>
        <end position="372"/>
    </location>
</feature>
<dbReference type="PANTHER" id="PTHR48050">
    <property type="entry name" value="STEROL 3-BETA-GLUCOSYLTRANSFERASE"/>
    <property type="match status" value="1"/>
</dbReference>
<dbReference type="InterPro" id="IPR004276">
    <property type="entry name" value="GlycoTrans_28_N"/>
</dbReference>
<proteinExistence type="inferred from homology"/>
<dbReference type="RefSeq" id="WP_061981360.1">
    <property type="nucleotide sequence ID" value="NZ_FOPQ01000005.1"/>
</dbReference>
<dbReference type="GO" id="GO:0005975">
    <property type="term" value="P:carbohydrate metabolic process"/>
    <property type="evidence" value="ECO:0007669"/>
    <property type="project" value="InterPro"/>
</dbReference>
<feature type="domain" description="Glycosyltransferase family 28 N-terminal" evidence="6">
    <location>
        <begin position="3"/>
        <end position="129"/>
    </location>
</feature>
<evidence type="ECO:0000259" key="7">
    <source>
        <dbReference type="Pfam" id="PF06722"/>
    </source>
</evidence>
<dbReference type="GO" id="GO:0008194">
    <property type="term" value="F:UDP-glycosyltransferase activity"/>
    <property type="evidence" value="ECO:0007669"/>
    <property type="project" value="InterPro"/>
</dbReference>
<evidence type="ECO:0000259" key="6">
    <source>
        <dbReference type="Pfam" id="PF03033"/>
    </source>
</evidence>
<comment type="pathway">
    <text evidence="1">Antibiotic biosynthesis; vancomycin biosynthesis.</text>
</comment>
<evidence type="ECO:0000256" key="3">
    <source>
        <dbReference type="ARBA" id="ARBA00022676"/>
    </source>
</evidence>
<dbReference type="FunFam" id="3.40.50.2000:FF:000009">
    <property type="entry name" value="Sterol 3-beta-glucosyltransferase UGT80A2"/>
    <property type="match status" value="1"/>
</dbReference>
<reference evidence="9 11" key="2">
    <citation type="submission" date="2016-11" db="EMBL/GenBank/DDBJ databases">
        <title>Genome sequencing of Amycolatopsis regifaucium.</title>
        <authorList>
            <person name="Mayilraj S."/>
            <person name="Kaur N."/>
        </authorList>
    </citation>
    <scope>NUCLEOTIDE SEQUENCE [LARGE SCALE GENOMIC DNA]</scope>
    <source>
        <strain evidence="9 11">GY080</strain>
    </source>
</reference>
<dbReference type="OrthoDB" id="3253247at2"/>
<dbReference type="Pfam" id="PF03033">
    <property type="entry name" value="Glyco_transf_28"/>
    <property type="match status" value="1"/>
</dbReference>
<dbReference type="Proteomes" id="UP000186883">
    <property type="component" value="Unassembled WGS sequence"/>
</dbReference>
<dbReference type="GO" id="GO:0033072">
    <property type="term" value="P:vancomycin biosynthetic process"/>
    <property type="evidence" value="ECO:0007669"/>
    <property type="project" value="UniProtKB-UniPathway"/>
</dbReference>
<evidence type="ECO:0000313" key="9">
    <source>
        <dbReference type="EMBL" id="OKA09431.1"/>
    </source>
</evidence>
<evidence type="ECO:0000256" key="2">
    <source>
        <dbReference type="ARBA" id="ARBA00006962"/>
    </source>
</evidence>
<dbReference type="SUPFAM" id="SSF53756">
    <property type="entry name" value="UDP-Glycosyltransferase/glycogen phosphorylase"/>
    <property type="match status" value="1"/>
</dbReference>
<gene>
    <name evidence="9" type="ORF">ATP06_0208145</name>
    <name evidence="8" type="ORF">AVL48_14405</name>
</gene>
<dbReference type="UniPathway" id="UPA00162"/>
<evidence type="ECO:0000256" key="4">
    <source>
        <dbReference type="ARBA" id="ARBA00022679"/>
    </source>
</evidence>
<accession>A0A154M766</accession>
<comment type="caution">
    <text evidence="8">The sequence shown here is derived from an EMBL/GenBank/DDBJ whole genome shotgun (WGS) entry which is preliminary data.</text>
</comment>
<sequence length="396" mass="41073">MRVLISGCGSRGDIEPLVALAVRLRELGAEARMCLPPDYAERCAEVGVPMVPAGPAVRAGARGPGEPAPGDPEIVTDVVAEWFGKLPAAAEGCTAVVTTGLLPAAVAARSVAEKLGVPYRYIVLSPDHLPSVHSRAELDMYNEGAYGLFGDTVNEKRASLGLAPVKDLFDYGYTERPWLASDQVLAPLPSSDSGTVQTGAWILPDERPLPSELEAFLAAGPPPVYVGFGSSSGARTAAAAKVAVEVVRAQGHRVVLSRGWADLALPDEDDGCFAVGEVNLQELFGRVSAAIHHDSAGTTYVAMRAGIPHVVVRRVVDNVVEQAYHADRVAALGVGVAIDGPIPAADSLSTALTTALSPEIRARAKAVADTMRVDGTTVAAGLLFDAAGVEKPVVPA</sequence>
<keyword evidence="11" id="KW-1185">Reference proteome</keyword>
<dbReference type="CDD" id="cd03784">
    <property type="entry name" value="GT1_Gtf-like"/>
    <property type="match status" value="1"/>
</dbReference>
<name>A0A154M766_9PSEU</name>
<keyword evidence="3" id="KW-0328">Glycosyltransferase</keyword>
<dbReference type="FunFam" id="3.40.50.2000:FF:000292">
    <property type="entry name" value="Glycosyltransferase GtfE"/>
    <property type="match status" value="1"/>
</dbReference>
<keyword evidence="4 8" id="KW-0808">Transferase</keyword>
<dbReference type="InterPro" id="IPR010610">
    <property type="entry name" value="EryCIII-like_C"/>
</dbReference>
<dbReference type="GO" id="GO:0016758">
    <property type="term" value="F:hexosyltransferase activity"/>
    <property type="evidence" value="ECO:0007669"/>
    <property type="project" value="InterPro"/>
</dbReference>
<evidence type="ECO:0000256" key="1">
    <source>
        <dbReference type="ARBA" id="ARBA00004660"/>
    </source>
</evidence>
<evidence type="ECO:0000256" key="5">
    <source>
        <dbReference type="ARBA" id="ARBA00023194"/>
    </source>
</evidence>
<dbReference type="EMBL" id="LQCI01000050">
    <property type="protein sequence ID" value="KZB80197.1"/>
    <property type="molecule type" value="Genomic_DNA"/>
</dbReference>
<dbReference type="InterPro" id="IPR002213">
    <property type="entry name" value="UDP_glucos_trans"/>
</dbReference>
<comment type="similarity">
    <text evidence="2">Belongs to the glycosyltransferase 28 family.</text>
</comment>
<evidence type="ECO:0000313" key="8">
    <source>
        <dbReference type="EMBL" id="KZB80197.1"/>
    </source>
</evidence>
<keyword evidence="5" id="KW-0045">Antibiotic biosynthesis</keyword>
<reference evidence="8 10" key="1">
    <citation type="submission" date="2015-12" db="EMBL/GenBank/DDBJ databases">
        <title>Amycolatopsis regifaucium genome sequencing and assembly.</title>
        <authorList>
            <person name="Mayilraj S."/>
        </authorList>
    </citation>
    <scope>NUCLEOTIDE SEQUENCE [LARGE SCALE GENOMIC DNA]</scope>
    <source>
        <strain evidence="8 10">GY080</strain>
    </source>
</reference>
<dbReference type="EMBL" id="LOBU02000007">
    <property type="protein sequence ID" value="OKA09431.1"/>
    <property type="molecule type" value="Genomic_DNA"/>
</dbReference>